<gene>
    <name evidence="2" type="ORF">F7D14_13870</name>
</gene>
<dbReference type="EMBL" id="CP044331">
    <property type="protein sequence ID" value="QGM98456.1"/>
    <property type="molecule type" value="Genomic_DNA"/>
</dbReference>
<feature type="transmembrane region" description="Helical" evidence="1">
    <location>
        <begin position="121"/>
        <end position="142"/>
    </location>
</feature>
<keyword evidence="1" id="KW-1133">Transmembrane helix</keyword>
<accession>A0A6B8M7I9</accession>
<name>A0A6B8M7I9_9HYPH</name>
<evidence type="ECO:0000313" key="2">
    <source>
        <dbReference type="EMBL" id="QGM98456.1"/>
    </source>
</evidence>
<keyword evidence="1" id="KW-0472">Membrane</keyword>
<evidence type="ECO:0000313" key="3">
    <source>
        <dbReference type="Proteomes" id="UP000422569"/>
    </source>
</evidence>
<evidence type="ECO:0000256" key="1">
    <source>
        <dbReference type="SAM" id="Phobius"/>
    </source>
</evidence>
<dbReference type="AlphaFoldDB" id="A0A6B8M7I9"/>
<keyword evidence="1" id="KW-0812">Transmembrane</keyword>
<feature type="transmembrane region" description="Helical" evidence="1">
    <location>
        <begin position="82"/>
        <end position="101"/>
    </location>
</feature>
<dbReference type="Proteomes" id="UP000422569">
    <property type="component" value="Chromosome"/>
</dbReference>
<dbReference type="RefSeq" id="WP_016918120.1">
    <property type="nucleotide sequence ID" value="NZ_CP044331.1"/>
</dbReference>
<organism evidence="2 3">
    <name type="scientific">Methylocystis parvus</name>
    <dbReference type="NCBI Taxonomy" id="134"/>
    <lineage>
        <taxon>Bacteria</taxon>
        <taxon>Pseudomonadati</taxon>
        <taxon>Pseudomonadota</taxon>
        <taxon>Alphaproteobacteria</taxon>
        <taxon>Hyphomicrobiales</taxon>
        <taxon>Methylocystaceae</taxon>
        <taxon>Methylocystis</taxon>
    </lineage>
</organism>
<proteinExistence type="predicted"/>
<reference evidence="2 3" key="1">
    <citation type="submission" date="2019-09" db="EMBL/GenBank/DDBJ databases">
        <title>Isolation and complete genome sequencing of Methylocystis species.</title>
        <authorList>
            <person name="Rumah B.L."/>
            <person name="Stead C.E."/>
            <person name="Stevens B.C."/>
            <person name="Minton N.P."/>
            <person name="Grosse-Honebrink A."/>
            <person name="Zhang Y."/>
        </authorList>
    </citation>
    <scope>NUCLEOTIDE SEQUENCE [LARGE SCALE GENOMIC DNA]</scope>
    <source>
        <strain evidence="2 3">BRCS2</strain>
    </source>
</reference>
<protein>
    <submittedName>
        <fullName evidence="2">Uncharacterized protein</fullName>
    </submittedName>
</protein>
<feature type="transmembrane region" description="Helical" evidence="1">
    <location>
        <begin position="56"/>
        <end position="75"/>
    </location>
</feature>
<feature type="transmembrane region" description="Helical" evidence="1">
    <location>
        <begin position="12"/>
        <end position="36"/>
    </location>
</feature>
<keyword evidence="3" id="KW-1185">Reference proteome</keyword>
<sequence length="155" mass="16836">MTQRTPEETNVLLLRAAALWLLVALLLAFCLVGLNFGSPFLKALFAGKQSRLVQSHIDYLLMSALIFGFYAARVPLHWSIRWAMAVGAFTNSSLFLLQAIFPVLDSPVPAEGILPSLFRVYLMASLPTATYGFGGGAISVLWSTFRRAGGESPVA</sequence>
<dbReference type="KEGG" id="mpar:F7D14_13870"/>